<accession>B6TQT1</accession>
<reference evidence="1" key="1">
    <citation type="journal article" date="2009" name="Plant Mol. Biol.">
        <title>Insights into corn genes derived from large-scale cDNA sequencing.</title>
        <authorList>
            <person name="Alexandrov N.N."/>
            <person name="Brover V.V."/>
            <person name="Freidin S."/>
            <person name="Troukhan M.E."/>
            <person name="Tatarinova T.V."/>
            <person name="Zhang H."/>
            <person name="Swaller T.J."/>
            <person name="Lu Y.P."/>
            <person name="Bouck J."/>
            <person name="Flavell R.B."/>
            <person name="Feldmann K.A."/>
        </authorList>
    </citation>
    <scope>NUCLEOTIDE SEQUENCE</scope>
</reference>
<protein>
    <submittedName>
        <fullName evidence="1">Uncharacterized protein</fullName>
    </submittedName>
</protein>
<proteinExistence type="evidence at transcript level"/>
<evidence type="ECO:0000313" key="1">
    <source>
        <dbReference type="EMBL" id="ACG39464.1"/>
    </source>
</evidence>
<sequence>MACSHKLHLQCAPLFCSNPFSTLMSPPMAIPNPSRDPLLCWPPSPSPGALRYPLAVSTWRAHPLCQSSSSLPLEQHLHPWCPAAPWSLWW</sequence>
<dbReference type="AlphaFoldDB" id="B6TQT1"/>
<dbReference type="EMBL" id="EU967346">
    <property type="protein sequence ID" value="ACG39464.1"/>
    <property type="molecule type" value="mRNA"/>
</dbReference>
<organism evidence="1">
    <name type="scientific">Zea mays</name>
    <name type="common">Maize</name>
    <dbReference type="NCBI Taxonomy" id="4577"/>
    <lineage>
        <taxon>Eukaryota</taxon>
        <taxon>Viridiplantae</taxon>
        <taxon>Streptophyta</taxon>
        <taxon>Embryophyta</taxon>
        <taxon>Tracheophyta</taxon>
        <taxon>Spermatophyta</taxon>
        <taxon>Magnoliopsida</taxon>
        <taxon>Liliopsida</taxon>
        <taxon>Poales</taxon>
        <taxon>Poaceae</taxon>
        <taxon>PACMAD clade</taxon>
        <taxon>Panicoideae</taxon>
        <taxon>Andropogonodae</taxon>
        <taxon>Andropogoneae</taxon>
        <taxon>Tripsacinae</taxon>
        <taxon>Zea</taxon>
    </lineage>
</organism>
<name>B6TQT1_MAIZE</name>